<dbReference type="OrthoDB" id="5960276at2759"/>
<dbReference type="Proteomes" id="UP000410492">
    <property type="component" value="Unassembled WGS sequence"/>
</dbReference>
<accession>A0A653CH19</accession>
<sequence>MVASISAATMNQYSCTYRLWYEYCKRKQIQVFQADVTQVLEFLQEILNTSNLNYGSMNSHRSAISLIAADGLGSHPLMKRFMRGVTRKRPANPRYKFTWDPQIVLSTLAELPEGNLKSLSHKLVTLLLLVTGGRLQTISLIRVSNIHREQSKLQIMITDPVKTSFSSKDQPFLNLPFFTENPNICPASAVIQYIEATKEIRNNEDFLFLTYMKPHKRATKQSLSRWVKQTLTWAGIDTSVFKPHSTRHSSTSAVRRGGLSVEAICKTATFAKFYDRPLQSTDGFANTLLSMEKT</sequence>
<protein>
    <recommendedName>
        <fullName evidence="3">Tyr recombinase domain-containing protein</fullName>
    </recommendedName>
</protein>
<organism evidence="4 5">
    <name type="scientific">Callosobruchus maculatus</name>
    <name type="common">Southern cowpea weevil</name>
    <name type="synonym">Pulse bruchid</name>
    <dbReference type="NCBI Taxonomy" id="64391"/>
    <lineage>
        <taxon>Eukaryota</taxon>
        <taxon>Metazoa</taxon>
        <taxon>Ecdysozoa</taxon>
        <taxon>Arthropoda</taxon>
        <taxon>Hexapoda</taxon>
        <taxon>Insecta</taxon>
        <taxon>Pterygota</taxon>
        <taxon>Neoptera</taxon>
        <taxon>Endopterygota</taxon>
        <taxon>Coleoptera</taxon>
        <taxon>Polyphaga</taxon>
        <taxon>Cucujiformia</taxon>
        <taxon>Chrysomeloidea</taxon>
        <taxon>Chrysomelidae</taxon>
        <taxon>Bruchinae</taxon>
        <taxon>Bruchini</taxon>
        <taxon>Callosobruchus</taxon>
    </lineage>
</organism>
<feature type="domain" description="Tyr recombinase" evidence="3">
    <location>
        <begin position="94"/>
        <end position="294"/>
    </location>
</feature>
<dbReference type="Pfam" id="PF00589">
    <property type="entry name" value="Phage_integrase"/>
    <property type="match status" value="1"/>
</dbReference>
<evidence type="ECO:0000313" key="4">
    <source>
        <dbReference type="EMBL" id="VEN47073.1"/>
    </source>
</evidence>
<dbReference type="SUPFAM" id="SSF56349">
    <property type="entry name" value="DNA breaking-rejoining enzymes"/>
    <property type="match status" value="1"/>
</dbReference>
<dbReference type="PANTHER" id="PTHR35617:SF3">
    <property type="entry name" value="CORE-BINDING (CB) DOMAIN-CONTAINING PROTEIN"/>
    <property type="match status" value="1"/>
</dbReference>
<proteinExistence type="predicted"/>
<evidence type="ECO:0000256" key="2">
    <source>
        <dbReference type="ARBA" id="ARBA00023172"/>
    </source>
</evidence>
<reference evidence="4 5" key="1">
    <citation type="submission" date="2019-01" db="EMBL/GenBank/DDBJ databases">
        <authorList>
            <person name="Sayadi A."/>
        </authorList>
    </citation>
    <scope>NUCLEOTIDE SEQUENCE [LARGE SCALE GENOMIC DNA]</scope>
</reference>
<dbReference type="Gene3D" id="1.10.150.130">
    <property type="match status" value="1"/>
</dbReference>
<keyword evidence="5" id="KW-1185">Reference proteome</keyword>
<dbReference type="EMBL" id="CAACVG010007789">
    <property type="protein sequence ID" value="VEN47073.1"/>
    <property type="molecule type" value="Genomic_DNA"/>
</dbReference>
<dbReference type="PROSITE" id="PS51898">
    <property type="entry name" value="TYR_RECOMBINASE"/>
    <property type="match status" value="1"/>
</dbReference>
<evidence type="ECO:0000313" key="5">
    <source>
        <dbReference type="Proteomes" id="UP000410492"/>
    </source>
</evidence>
<keyword evidence="1" id="KW-0238">DNA-binding</keyword>
<keyword evidence="2" id="KW-0233">DNA recombination</keyword>
<dbReference type="AlphaFoldDB" id="A0A653CH19"/>
<dbReference type="Gene3D" id="1.10.443.10">
    <property type="entry name" value="Intergrase catalytic core"/>
    <property type="match status" value="1"/>
</dbReference>
<dbReference type="InterPro" id="IPR010998">
    <property type="entry name" value="Integrase_recombinase_N"/>
</dbReference>
<dbReference type="PANTHER" id="PTHR35617">
    <property type="entry name" value="PHAGE_INTEGRASE DOMAIN-CONTAINING PROTEIN"/>
    <property type="match status" value="1"/>
</dbReference>
<dbReference type="InterPro" id="IPR011010">
    <property type="entry name" value="DNA_brk_join_enz"/>
</dbReference>
<dbReference type="SUPFAM" id="SSF47823">
    <property type="entry name" value="lambda integrase-like, N-terminal domain"/>
    <property type="match status" value="1"/>
</dbReference>
<evidence type="ECO:0000259" key="3">
    <source>
        <dbReference type="PROSITE" id="PS51898"/>
    </source>
</evidence>
<gene>
    <name evidence="4" type="ORF">CALMAC_LOCUS8956</name>
</gene>
<dbReference type="GO" id="GO:0003677">
    <property type="term" value="F:DNA binding"/>
    <property type="evidence" value="ECO:0007669"/>
    <property type="project" value="UniProtKB-KW"/>
</dbReference>
<name>A0A653CH19_CALMS</name>
<dbReference type="GO" id="GO:0006310">
    <property type="term" value="P:DNA recombination"/>
    <property type="evidence" value="ECO:0007669"/>
    <property type="project" value="UniProtKB-KW"/>
</dbReference>
<evidence type="ECO:0000256" key="1">
    <source>
        <dbReference type="ARBA" id="ARBA00023125"/>
    </source>
</evidence>
<dbReference type="InterPro" id="IPR013762">
    <property type="entry name" value="Integrase-like_cat_sf"/>
</dbReference>
<dbReference type="InterPro" id="IPR002104">
    <property type="entry name" value="Integrase_catalytic"/>
</dbReference>
<dbReference type="GO" id="GO:0015074">
    <property type="term" value="P:DNA integration"/>
    <property type="evidence" value="ECO:0007669"/>
    <property type="project" value="InterPro"/>
</dbReference>